<dbReference type="Gene3D" id="2.120.10.80">
    <property type="entry name" value="Kelch-type beta propeller"/>
    <property type="match status" value="1"/>
</dbReference>
<dbReference type="EMBL" id="JBBPFD010000015">
    <property type="protein sequence ID" value="KAK7896020.1"/>
    <property type="molecule type" value="Genomic_DNA"/>
</dbReference>
<keyword evidence="6" id="KW-1185">Reference proteome</keyword>
<dbReference type="Pfam" id="PF24681">
    <property type="entry name" value="Kelch_KLHDC2_KLHL20_DRC7"/>
    <property type="match status" value="1"/>
</dbReference>
<accession>A0AAW0NDL1</accession>
<dbReference type="InterPro" id="IPR015915">
    <property type="entry name" value="Kelch-typ_b-propeller"/>
</dbReference>
<dbReference type="SUPFAM" id="SSF117281">
    <property type="entry name" value="Kelch motif"/>
    <property type="match status" value="1"/>
</dbReference>
<organism evidence="5 6">
    <name type="scientific">Mugilogobius chulae</name>
    <name type="common">yellowstripe goby</name>
    <dbReference type="NCBI Taxonomy" id="88201"/>
    <lineage>
        <taxon>Eukaryota</taxon>
        <taxon>Metazoa</taxon>
        <taxon>Chordata</taxon>
        <taxon>Craniata</taxon>
        <taxon>Vertebrata</taxon>
        <taxon>Euteleostomi</taxon>
        <taxon>Actinopterygii</taxon>
        <taxon>Neopterygii</taxon>
        <taxon>Teleostei</taxon>
        <taxon>Neoteleostei</taxon>
        <taxon>Acanthomorphata</taxon>
        <taxon>Gobiaria</taxon>
        <taxon>Gobiiformes</taxon>
        <taxon>Gobioidei</taxon>
        <taxon>Gobiidae</taxon>
        <taxon>Gobionellinae</taxon>
        <taxon>Mugilogobius</taxon>
    </lineage>
</organism>
<dbReference type="Proteomes" id="UP001460270">
    <property type="component" value="Unassembled WGS sequence"/>
</dbReference>
<name>A0AAW0NDL1_9GOBI</name>
<gene>
    <name evidence="5" type="ORF">WMY93_021345</name>
</gene>
<evidence type="ECO:0000313" key="5">
    <source>
        <dbReference type="EMBL" id="KAK7896020.1"/>
    </source>
</evidence>
<protein>
    <recommendedName>
        <fullName evidence="4">Rab9 effector protein with kelch motifs</fullName>
    </recommendedName>
</protein>
<dbReference type="InterPro" id="IPR052124">
    <property type="entry name" value="Rab9_kelch_effector"/>
</dbReference>
<reference evidence="6" key="1">
    <citation type="submission" date="2024-04" db="EMBL/GenBank/DDBJ databases">
        <title>Salinicola lusitanus LLJ914,a marine bacterium isolated from the Okinawa Trough.</title>
        <authorList>
            <person name="Li J."/>
        </authorList>
    </citation>
    <scope>NUCLEOTIDE SEQUENCE [LARGE SCALE GENOMIC DNA]</scope>
</reference>
<sequence>MFALDTVAMIWEKIHAKGDIPPAVAAHAAVVLDKHFYVFGGMTECGATNFMYRFNTDNNYWTKMEFEGDLPPNRLDHSCV</sequence>
<dbReference type="AlphaFoldDB" id="A0AAW0NDL1"/>
<dbReference type="PANTHER" id="PTHR46647">
    <property type="entry name" value="RAB9 EFFECTOR PROTEIN WITH KELCH MOTIFS"/>
    <property type="match status" value="1"/>
</dbReference>
<keyword evidence="1" id="KW-0880">Kelch repeat</keyword>
<comment type="function">
    <text evidence="3">Rab9 effector required for endosome to trans-Golgi network (TGN) transport.</text>
</comment>
<evidence type="ECO:0000256" key="4">
    <source>
        <dbReference type="ARBA" id="ARBA00039295"/>
    </source>
</evidence>
<keyword evidence="2" id="KW-0677">Repeat</keyword>
<evidence type="ECO:0000313" key="6">
    <source>
        <dbReference type="Proteomes" id="UP001460270"/>
    </source>
</evidence>
<evidence type="ECO:0000256" key="1">
    <source>
        <dbReference type="ARBA" id="ARBA00022441"/>
    </source>
</evidence>
<dbReference type="PANTHER" id="PTHR46647:SF1">
    <property type="entry name" value="RAB9 EFFECTOR PROTEIN WITH KELCH MOTIFS"/>
    <property type="match status" value="1"/>
</dbReference>
<proteinExistence type="predicted"/>
<comment type="caution">
    <text evidence="5">The sequence shown here is derived from an EMBL/GenBank/DDBJ whole genome shotgun (WGS) entry which is preliminary data.</text>
</comment>
<evidence type="ECO:0000256" key="3">
    <source>
        <dbReference type="ARBA" id="ARBA00037224"/>
    </source>
</evidence>
<evidence type="ECO:0000256" key="2">
    <source>
        <dbReference type="ARBA" id="ARBA00022737"/>
    </source>
</evidence>